<dbReference type="EMBL" id="DTMQ01000046">
    <property type="protein sequence ID" value="HGE99906.1"/>
    <property type="molecule type" value="Genomic_DNA"/>
</dbReference>
<dbReference type="Gene3D" id="1.20.58.800">
    <property type="match status" value="1"/>
</dbReference>
<reference evidence="1" key="1">
    <citation type="journal article" date="2020" name="mSystems">
        <title>Genome- and Community-Level Interaction Insights into Carbon Utilization and Element Cycling Functions of Hydrothermarchaeota in Hydrothermal Sediment.</title>
        <authorList>
            <person name="Zhou Z."/>
            <person name="Liu Y."/>
            <person name="Xu W."/>
            <person name="Pan J."/>
            <person name="Luo Z.H."/>
            <person name="Li M."/>
        </authorList>
    </citation>
    <scope>NUCLEOTIDE SEQUENCE [LARGE SCALE GENOMIC DNA]</scope>
    <source>
        <strain evidence="1">SpSt-906</strain>
    </source>
</reference>
<accession>A0A7C3UZP4</accession>
<gene>
    <name evidence="1" type="ORF">ENX07_07570</name>
</gene>
<sequence>MKGLSQQKRRMVKNLAGYIEEILPVEEKIRGIIKEEKVEKGGGFFYFSFGYEVSSIARHYKGKARENEIEIRKKKWLIRGLKEEVLKRIEEAIIG</sequence>
<protein>
    <submittedName>
        <fullName evidence="1">Uncharacterized protein</fullName>
    </submittedName>
</protein>
<dbReference type="AlphaFoldDB" id="A0A7C3UZP4"/>
<comment type="caution">
    <text evidence="1">The sequence shown here is derived from an EMBL/GenBank/DDBJ whole genome shotgun (WGS) entry which is preliminary data.</text>
</comment>
<proteinExistence type="predicted"/>
<name>A0A7C3UZP4_UNCW3</name>
<organism evidence="1">
    <name type="scientific">candidate division WOR-3 bacterium</name>
    <dbReference type="NCBI Taxonomy" id="2052148"/>
    <lineage>
        <taxon>Bacteria</taxon>
        <taxon>Bacteria division WOR-3</taxon>
    </lineage>
</organism>
<evidence type="ECO:0000313" key="1">
    <source>
        <dbReference type="EMBL" id="HGE99906.1"/>
    </source>
</evidence>